<organism evidence="2 3">
    <name type="scientific">Alistipes putredinis DSM 17216</name>
    <dbReference type="NCBI Taxonomy" id="445970"/>
    <lineage>
        <taxon>Bacteria</taxon>
        <taxon>Pseudomonadati</taxon>
        <taxon>Bacteroidota</taxon>
        <taxon>Bacteroidia</taxon>
        <taxon>Bacteroidales</taxon>
        <taxon>Rikenellaceae</taxon>
        <taxon>Alistipes</taxon>
    </lineage>
</organism>
<proteinExistence type="predicted"/>
<keyword evidence="1" id="KW-1133">Transmembrane helix</keyword>
<keyword evidence="1" id="KW-0812">Transmembrane</keyword>
<feature type="transmembrane region" description="Helical" evidence="1">
    <location>
        <begin position="40"/>
        <end position="59"/>
    </location>
</feature>
<evidence type="ECO:0000256" key="1">
    <source>
        <dbReference type="SAM" id="Phobius"/>
    </source>
</evidence>
<keyword evidence="3" id="KW-1185">Reference proteome</keyword>
<protein>
    <submittedName>
        <fullName evidence="2">Uncharacterized protein</fullName>
    </submittedName>
</protein>
<evidence type="ECO:0000313" key="2">
    <source>
        <dbReference type="EMBL" id="EDS02896.1"/>
    </source>
</evidence>
<dbReference type="HOGENOM" id="CLU_2614152_0_0_10"/>
<accession>B0MZ59</accession>
<dbReference type="Proteomes" id="UP000005819">
    <property type="component" value="Unassembled WGS sequence"/>
</dbReference>
<gene>
    <name evidence="2" type="ORF">ALIPUT_02434</name>
</gene>
<name>B0MZ59_9BACT</name>
<reference evidence="2" key="1">
    <citation type="submission" date="2007-10" db="EMBL/GenBank/DDBJ databases">
        <authorList>
            <person name="Fulton L."/>
            <person name="Clifton S."/>
            <person name="Fulton B."/>
            <person name="Xu J."/>
            <person name="Minx P."/>
            <person name="Pepin K.H."/>
            <person name="Johnson M."/>
            <person name="Thiruvilangam P."/>
            <person name="Bhonagiri V."/>
            <person name="Nash W.E."/>
            <person name="Mardis E.R."/>
            <person name="Wilson R.K."/>
        </authorList>
    </citation>
    <scope>NUCLEOTIDE SEQUENCE [LARGE SCALE GENOMIC DNA]</scope>
    <source>
        <strain evidence="2">DSM 17216</strain>
    </source>
</reference>
<comment type="caution">
    <text evidence="2">The sequence shown here is derived from an EMBL/GenBank/DDBJ whole genome shotgun (WGS) entry which is preliminary data.</text>
</comment>
<dbReference type="AlphaFoldDB" id="B0MZ59"/>
<keyword evidence="1" id="KW-0472">Membrane</keyword>
<sequence>MINQAHYGQEDQFFHIIIIKRLYLQCPIIRRSRNRVRGRLFAAGGCVCNEVLLNLLLGMDSGRYAPKWIHNIILCFKM</sequence>
<dbReference type="EMBL" id="ABFK02000020">
    <property type="protein sequence ID" value="EDS02896.1"/>
    <property type="molecule type" value="Genomic_DNA"/>
</dbReference>
<evidence type="ECO:0000313" key="3">
    <source>
        <dbReference type="Proteomes" id="UP000005819"/>
    </source>
</evidence>
<reference evidence="2" key="2">
    <citation type="submission" date="2013-09" db="EMBL/GenBank/DDBJ databases">
        <title>Draft genome sequence of Alistipes putredinis (DSM 17216).</title>
        <authorList>
            <person name="Sudarsanam P."/>
            <person name="Ley R."/>
            <person name="Guruge J."/>
            <person name="Turnbaugh P.J."/>
            <person name="Mahowald M."/>
            <person name="Liep D."/>
            <person name="Gordon J."/>
        </authorList>
    </citation>
    <scope>NUCLEOTIDE SEQUENCE</scope>
    <source>
        <strain evidence="2">DSM 17216</strain>
    </source>
</reference>